<evidence type="ECO:0000256" key="1">
    <source>
        <dbReference type="SAM" id="Phobius"/>
    </source>
</evidence>
<protein>
    <submittedName>
        <fullName evidence="2">Uncharacterized protein</fullName>
    </submittedName>
</protein>
<name>A0A1G6LGA4_9GAMM</name>
<dbReference type="EMBL" id="FMYK01000005">
    <property type="protein sequence ID" value="SDC41785.1"/>
    <property type="molecule type" value="Genomic_DNA"/>
</dbReference>
<dbReference type="RefSeq" id="WP_092619715.1">
    <property type="nucleotide sequence ID" value="NZ_FMYK01000005.1"/>
</dbReference>
<keyword evidence="1" id="KW-0812">Transmembrane</keyword>
<gene>
    <name evidence="2" type="ORF">SAMN05421749_10542</name>
</gene>
<dbReference type="Proteomes" id="UP000242317">
    <property type="component" value="Unassembled WGS sequence"/>
</dbReference>
<proteinExistence type="predicted"/>
<feature type="transmembrane region" description="Helical" evidence="1">
    <location>
        <begin position="66"/>
        <end position="87"/>
    </location>
</feature>
<reference evidence="3" key="1">
    <citation type="submission" date="2016-09" db="EMBL/GenBank/DDBJ databases">
        <authorList>
            <person name="Varghese N."/>
            <person name="Submissions S."/>
        </authorList>
    </citation>
    <scope>NUCLEOTIDE SEQUENCE [LARGE SCALE GENOMIC DNA]</scope>
    <source>
        <strain evidence="3">ANC 3699</strain>
    </source>
</reference>
<evidence type="ECO:0000313" key="2">
    <source>
        <dbReference type="EMBL" id="SDC41785.1"/>
    </source>
</evidence>
<dbReference type="OrthoDB" id="4764194at2"/>
<dbReference type="AlphaFoldDB" id="A0A1G6LGA4"/>
<accession>A0A1G6LGA4</accession>
<keyword evidence="1" id="KW-1133">Transmembrane helix</keyword>
<organism evidence="2 3">
    <name type="scientific">Acinetobacter marinus</name>
    <dbReference type="NCBI Taxonomy" id="281375"/>
    <lineage>
        <taxon>Bacteria</taxon>
        <taxon>Pseudomonadati</taxon>
        <taxon>Pseudomonadota</taxon>
        <taxon>Gammaproteobacteria</taxon>
        <taxon>Moraxellales</taxon>
        <taxon>Moraxellaceae</taxon>
        <taxon>Acinetobacter</taxon>
    </lineage>
</organism>
<evidence type="ECO:0000313" key="3">
    <source>
        <dbReference type="Proteomes" id="UP000242317"/>
    </source>
</evidence>
<keyword evidence="1" id="KW-0472">Membrane</keyword>
<sequence length="89" mass="9651">MHMAMVIGGGIVLLGVFLLFGKLWGVDAPQYAMAAKAFIPVWLVVSLINMWIGVSKAGYSVSQELPILLIVFAVPAIIAGLVIWQFLKH</sequence>
<keyword evidence="3" id="KW-1185">Reference proteome</keyword>
<feature type="transmembrane region" description="Helical" evidence="1">
    <location>
        <begin position="35"/>
        <end position="54"/>
    </location>
</feature>